<proteinExistence type="predicted"/>
<protein>
    <recommendedName>
        <fullName evidence="1">Dynein heavy chain region D6 P-loop domain-containing protein</fullName>
    </recommendedName>
</protein>
<evidence type="ECO:0000313" key="3">
    <source>
        <dbReference type="Proteomes" id="UP001162483"/>
    </source>
</evidence>
<reference evidence="2" key="1">
    <citation type="submission" date="2023-05" db="EMBL/GenBank/DDBJ databases">
        <authorList>
            <person name="Stuckert A."/>
        </authorList>
    </citation>
    <scope>NUCLEOTIDE SEQUENCE</scope>
</reference>
<dbReference type="EMBL" id="CATNWA010015994">
    <property type="protein sequence ID" value="CAI9588791.1"/>
    <property type="molecule type" value="Genomic_DNA"/>
</dbReference>
<dbReference type="Proteomes" id="UP001162483">
    <property type="component" value="Unassembled WGS sequence"/>
</dbReference>
<dbReference type="Pfam" id="PF03028">
    <property type="entry name" value="Dynein_heavy"/>
    <property type="match status" value="1"/>
</dbReference>
<gene>
    <name evidence="2" type="ORF">SPARVUS_LOCUS10801005</name>
</gene>
<dbReference type="InterPro" id="IPR027417">
    <property type="entry name" value="P-loop_NTPase"/>
</dbReference>
<keyword evidence="3" id="KW-1185">Reference proteome</keyword>
<name>A0ABN9EVC7_9NEOB</name>
<feature type="domain" description="Dynein heavy chain region D6 P-loop" evidence="1">
    <location>
        <begin position="5"/>
        <end position="109"/>
    </location>
</feature>
<dbReference type="PANTHER" id="PTHR46961">
    <property type="entry name" value="DYNEIN HEAVY CHAIN 1, AXONEMAL-LIKE PROTEIN"/>
    <property type="match status" value="1"/>
</dbReference>
<evidence type="ECO:0000259" key="1">
    <source>
        <dbReference type="Pfam" id="PF03028"/>
    </source>
</evidence>
<feature type="non-terminal residue" evidence="2">
    <location>
        <position position="1"/>
    </location>
</feature>
<dbReference type="InterPro" id="IPR004273">
    <property type="entry name" value="Dynein_heavy_D6_P-loop"/>
</dbReference>
<evidence type="ECO:0000313" key="2">
    <source>
        <dbReference type="EMBL" id="CAI9588791.1"/>
    </source>
</evidence>
<feature type="non-terminal residue" evidence="2">
    <location>
        <position position="119"/>
    </location>
</feature>
<dbReference type="PANTHER" id="PTHR46961:SF15">
    <property type="entry name" value="AAA+ ATPASE DOMAIN-CONTAINING PROTEIN"/>
    <property type="match status" value="1"/>
</dbReference>
<organism evidence="2 3">
    <name type="scientific">Staurois parvus</name>
    <dbReference type="NCBI Taxonomy" id="386267"/>
    <lineage>
        <taxon>Eukaryota</taxon>
        <taxon>Metazoa</taxon>
        <taxon>Chordata</taxon>
        <taxon>Craniata</taxon>
        <taxon>Vertebrata</taxon>
        <taxon>Euteleostomi</taxon>
        <taxon>Amphibia</taxon>
        <taxon>Batrachia</taxon>
        <taxon>Anura</taxon>
        <taxon>Neobatrachia</taxon>
        <taxon>Ranoidea</taxon>
        <taxon>Ranidae</taxon>
        <taxon>Staurois</taxon>
    </lineage>
</organism>
<comment type="caution">
    <text evidence="2">The sequence shown here is derived from an EMBL/GenBank/DDBJ whole genome shotgun (WGS) entry which is preliminary data.</text>
</comment>
<accession>A0ABN9EVC7</accession>
<dbReference type="InterPro" id="IPR026983">
    <property type="entry name" value="DHC"/>
</dbReference>
<dbReference type="Gene3D" id="3.40.50.300">
    <property type="entry name" value="P-loop containing nucleotide triphosphate hydrolases"/>
    <property type="match status" value="1"/>
</dbReference>
<sequence length="119" mass="13821">PYQPGLLIYSSDCNFPRTLLLEFAERKSQKITVFPINTPDEEIDELLINAMSEGSWLFLENIQNSAKVMMSFGEILNSKKNPDKNFRLWLSVQASEELPTRLLHYTVKTIVDMPMNIRR</sequence>